<feature type="transmembrane region" description="Helical" evidence="1">
    <location>
        <begin position="65"/>
        <end position="86"/>
    </location>
</feature>
<keyword evidence="1" id="KW-0472">Membrane</keyword>
<sequence length="357" mass="38913">MSTVSADHRTSFPTSVPARQVPAPVILAVIGGLIVAYALWTWGAWLASAPAPVSATRDSADMSWWVARAYETIMVIAVAVIGTYVVRQCVRQGRLAFDAIIVIAGFFTLFWDPMVNWMQPNFMYSSQWLNVNTWVAQAPGVVNPTAGLMPQPVFIMLIYPFGLLGFAIIINHGMRLVQRRFPQISTFALMAFAYGYGLILGGCLEAPTFLSNLWGLPGAPADFSLFSNGQRYAWAEYLTTGIVFTTFAAVRYFKNDKGETIVERGLQSFRPAAKTVVTVFATIAVFAMSMWALLLVQIPAGLHASPYPDDYPAHLINGLCNIPGNPNSTVPTAYGPCPGSPGFRMPVNNTFVPDTGH</sequence>
<dbReference type="Pfam" id="PF17198">
    <property type="entry name" value="AveC_like"/>
    <property type="match status" value="1"/>
</dbReference>
<organism evidence="2 3">
    <name type="scientific">Mycobacterium pinniadriaticum</name>
    <dbReference type="NCBI Taxonomy" id="2994102"/>
    <lineage>
        <taxon>Bacteria</taxon>
        <taxon>Bacillati</taxon>
        <taxon>Actinomycetota</taxon>
        <taxon>Actinomycetes</taxon>
        <taxon>Mycobacteriales</taxon>
        <taxon>Mycobacteriaceae</taxon>
        <taxon>Mycobacterium</taxon>
    </lineage>
</organism>
<evidence type="ECO:0000256" key="1">
    <source>
        <dbReference type="SAM" id="Phobius"/>
    </source>
</evidence>
<dbReference type="InterPro" id="IPR033459">
    <property type="entry name" value="AveC-like"/>
</dbReference>
<reference evidence="2 3" key="1">
    <citation type="submission" date="2022-11" db="EMBL/GenBank/DDBJ databases">
        <title>Mycobacterium sp. nov.</title>
        <authorList>
            <person name="Papic B."/>
            <person name="Spicic S."/>
            <person name="Duvnjak S."/>
        </authorList>
    </citation>
    <scope>NUCLEOTIDE SEQUENCE [LARGE SCALE GENOMIC DNA]</scope>
    <source>
        <strain evidence="2 3">CVI_P4</strain>
    </source>
</reference>
<dbReference type="Proteomes" id="UP001300745">
    <property type="component" value="Unassembled WGS sequence"/>
</dbReference>
<dbReference type="RefSeq" id="WP_265996002.1">
    <property type="nucleotide sequence ID" value="NZ_JAPJDN010000004.1"/>
</dbReference>
<dbReference type="EMBL" id="JAPJDO010000004">
    <property type="protein sequence ID" value="MCX2936261.1"/>
    <property type="molecule type" value="Genomic_DNA"/>
</dbReference>
<feature type="transmembrane region" description="Helical" evidence="1">
    <location>
        <begin position="275"/>
        <end position="296"/>
    </location>
</feature>
<feature type="transmembrane region" description="Helical" evidence="1">
    <location>
        <begin position="186"/>
        <end position="214"/>
    </location>
</feature>
<protein>
    <submittedName>
        <fullName evidence="2">Spirocyclase AveC family protein</fullName>
    </submittedName>
</protein>
<name>A0ABT3S9S2_9MYCO</name>
<gene>
    <name evidence="2" type="ORF">ORI27_06110</name>
</gene>
<evidence type="ECO:0000313" key="3">
    <source>
        <dbReference type="Proteomes" id="UP001300745"/>
    </source>
</evidence>
<feature type="transmembrane region" description="Helical" evidence="1">
    <location>
        <begin position="234"/>
        <end position="254"/>
    </location>
</feature>
<evidence type="ECO:0000313" key="2">
    <source>
        <dbReference type="EMBL" id="MCX2936261.1"/>
    </source>
</evidence>
<accession>A0ABT3S9S2</accession>
<feature type="transmembrane region" description="Helical" evidence="1">
    <location>
        <begin position="153"/>
        <end position="174"/>
    </location>
</feature>
<proteinExistence type="predicted"/>
<keyword evidence="3" id="KW-1185">Reference proteome</keyword>
<feature type="transmembrane region" description="Helical" evidence="1">
    <location>
        <begin position="95"/>
        <end position="111"/>
    </location>
</feature>
<comment type="caution">
    <text evidence="2">The sequence shown here is derived from an EMBL/GenBank/DDBJ whole genome shotgun (WGS) entry which is preliminary data.</text>
</comment>
<keyword evidence="1" id="KW-0812">Transmembrane</keyword>
<keyword evidence="1" id="KW-1133">Transmembrane helix</keyword>
<feature type="transmembrane region" description="Helical" evidence="1">
    <location>
        <begin position="21"/>
        <end position="45"/>
    </location>
</feature>